<reference evidence="2 3" key="1">
    <citation type="submission" date="2015-01" db="EMBL/GenBank/DDBJ databases">
        <title>Evolution of Trichinella species and genotypes.</title>
        <authorList>
            <person name="Korhonen P.K."/>
            <person name="Edoardo P."/>
            <person name="Giuseppe L.R."/>
            <person name="Gasser R.B."/>
        </authorList>
    </citation>
    <scope>NUCLEOTIDE SEQUENCE [LARGE SCALE GENOMIC DNA]</scope>
    <source>
        <strain evidence="2">ISS470</strain>
    </source>
</reference>
<evidence type="ECO:0000256" key="1">
    <source>
        <dbReference type="SAM" id="MobiDB-lite"/>
    </source>
</evidence>
<dbReference type="Proteomes" id="UP000054995">
    <property type="component" value="Unassembled WGS sequence"/>
</dbReference>
<dbReference type="EMBL" id="JYDT01002599">
    <property type="protein sequence ID" value="KRY63165.1"/>
    <property type="molecule type" value="Genomic_DNA"/>
</dbReference>
<name>A0A0V1DNP5_TRIPS</name>
<organism evidence="2 3">
    <name type="scientific">Trichinella pseudospiralis</name>
    <name type="common">Parasitic roundworm</name>
    <dbReference type="NCBI Taxonomy" id="6337"/>
    <lineage>
        <taxon>Eukaryota</taxon>
        <taxon>Metazoa</taxon>
        <taxon>Ecdysozoa</taxon>
        <taxon>Nematoda</taxon>
        <taxon>Enoplea</taxon>
        <taxon>Dorylaimia</taxon>
        <taxon>Trichinellida</taxon>
        <taxon>Trichinellidae</taxon>
        <taxon>Trichinella</taxon>
    </lineage>
</organism>
<evidence type="ECO:0000313" key="2">
    <source>
        <dbReference type="EMBL" id="KRY63165.1"/>
    </source>
</evidence>
<gene>
    <name evidence="2" type="ORF">T4D_6377</name>
</gene>
<protein>
    <submittedName>
        <fullName evidence="2">Uncharacterized protein</fullName>
    </submittedName>
</protein>
<feature type="compositionally biased region" description="Low complexity" evidence="1">
    <location>
        <begin position="12"/>
        <end position="25"/>
    </location>
</feature>
<proteinExistence type="predicted"/>
<dbReference type="AlphaFoldDB" id="A0A0V1DNP5"/>
<accession>A0A0V1DNP5</accession>
<keyword evidence="3" id="KW-1185">Reference proteome</keyword>
<evidence type="ECO:0000313" key="3">
    <source>
        <dbReference type="Proteomes" id="UP000054995"/>
    </source>
</evidence>
<comment type="caution">
    <text evidence="2">The sequence shown here is derived from an EMBL/GenBank/DDBJ whole genome shotgun (WGS) entry which is preliminary data.</text>
</comment>
<sequence>MPSAEYEMNYGAATNNPNANHATMAAHEDQQPLPQELQTYFYDNTGLLRKCENLFFHYVKHFLYMNFIIKSRTMQQQCHLPI</sequence>
<feature type="region of interest" description="Disordered" evidence="1">
    <location>
        <begin position="1"/>
        <end position="29"/>
    </location>
</feature>